<dbReference type="SUPFAM" id="SSF52317">
    <property type="entry name" value="Class I glutamine amidotransferase-like"/>
    <property type="match status" value="1"/>
</dbReference>
<accession>A0A2T2WK47</accession>
<evidence type="ECO:0000313" key="2">
    <source>
        <dbReference type="EMBL" id="PSR22618.1"/>
    </source>
</evidence>
<organism evidence="2 3">
    <name type="scientific">Sulfobacillus acidophilus</name>
    <dbReference type="NCBI Taxonomy" id="53633"/>
    <lineage>
        <taxon>Bacteria</taxon>
        <taxon>Bacillati</taxon>
        <taxon>Bacillota</taxon>
        <taxon>Clostridia</taxon>
        <taxon>Eubacteriales</taxon>
        <taxon>Clostridiales Family XVII. Incertae Sedis</taxon>
        <taxon>Sulfobacillus</taxon>
    </lineage>
</organism>
<sequence length="252" mass="27103">MRATLKVLLAGESWESISTHIKGFDQFSSTVYHSGADPLIQALTPIAEVTYLPNHRAAREFPLSITDLSAYDAVILSDIGANTLLLHPDTWERGELKPNRLRLLAEYVSGGGGLIMAGGYLSFQGFQAAAGYAGTPLEAVLPVTLSRYDDRIEEPEGLSITLLDPNHPILQGLPGPWPYLLGVNQVTPKANATVLAKAGESPLLVVGTCGHGRSVAWTSDVGPHWCPDVFCQWSGYAPLWQQIVTWAAAKSA</sequence>
<dbReference type="PANTHER" id="PTHR37947:SF1">
    <property type="entry name" value="BLL2462 PROTEIN"/>
    <property type="match status" value="1"/>
</dbReference>
<dbReference type="EMBL" id="PXYV01000014">
    <property type="protein sequence ID" value="PSR22618.1"/>
    <property type="molecule type" value="Genomic_DNA"/>
</dbReference>
<dbReference type="AlphaFoldDB" id="A0A2T2WK47"/>
<feature type="domain" description="Putative glutamine amidotransferase" evidence="1">
    <location>
        <begin position="6"/>
        <end position="247"/>
    </location>
</feature>
<evidence type="ECO:0000313" key="3">
    <source>
        <dbReference type="Proteomes" id="UP000241848"/>
    </source>
</evidence>
<dbReference type="PANTHER" id="PTHR37947">
    <property type="entry name" value="BLL2462 PROTEIN"/>
    <property type="match status" value="1"/>
</dbReference>
<proteinExistence type="predicted"/>
<dbReference type="InterPro" id="IPR010768">
    <property type="entry name" value="GATase1-like"/>
</dbReference>
<dbReference type="InterPro" id="IPR029062">
    <property type="entry name" value="Class_I_gatase-like"/>
</dbReference>
<name>A0A2T2WK47_9FIRM</name>
<dbReference type="Pfam" id="PF07090">
    <property type="entry name" value="GATase1_like"/>
    <property type="match status" value="1"/>
</dbReference>
<comment type="caution">
    <text evidence="2">The sequence shown here is derived from an EMBL/GenBank/DDBJ whole genome shotgun (WGS) entry which is preliminary data.</text>
</comment>
<dbReference type="Proteomes" id="UP000241848">
    <property type="component" value="Unassembled WGS sequence"/>
</dbReference>
<protein>
    <submittedName>
        <fullName evidence="2">Cytoplasmic protein</fullName>
    </submittedName>
</protein>
<reference evidence="2 3" key="1">
    <citation type="journal article" date="2014" name="BMC Genomics">
        <title>Comparison of environmental and isolate Sulfobacillus genomes reveals diverse carbon, sulfur, nitrogen, and hydrogen metabolisms.</title>
        <authorList>
            <person name="Justice N.B."/>
            <person name="Norman A."/>
            <person name="Brown C.T."/>
            <person name="Singh A."/>
            <person name="Thomas B.C."/>
            <person name="Banfield J.F."/>
        </authorList>
    </citation>
    <scope>NUCLEOTIDE SEQUENCE [LARGE SCALE GENOMIC DNA]</scope>
    <source>
        <strain evidence="2">AMDSBA3</strain>
    </source>
</reference>
<evidence type="ECO:0000259" key="1">
    <source>
        <dbReference type="Pfam" id="PF07090"/>
    </source>
</evidence>
<gene>
    <name evidence="2" type="ORF">C7B45_06065</name>
</gene>
<dbReference type="Gene3D" id="3.40.50.880">
    <property type="match status" value="1"/>
</dbReference>